<dbReference type="RefSeq" id="WP_092092481.1">
    <property type="nucleotide sequence ID" value="NZ_FOQE01000018.1"/>
</dbReference>
<evidence type="ECO:0000313" key="2">
    <source>
        <dbReference type="EMBL" id="SFH73830.1"/>
    </source>
</evidence>
<evidence type="ECO:0000313" key="3">
    <source>
        <dbReference type="Proteomes" id="UP000198668"/>
    </source>
</evidence>
<accession>A0A1I3CGY9</accession>
<feature type="domain" description="Helicase Helix-turn-helix" evidence="1">
    <location>
        <begin position="261"/>
        <end position="341"/>
    </location>
</feature>
<dbReference type="Proteomes" id="UP000198668">
    <property type="component" value="Unassembled WGS sequence"/>
</dbReference>
<sequence length="356" mass="41899">MKTLSYLDYFILSLLKDLPIKATSLFYILKGKRTASMLYKALETQLTPVFGLFPSLEKQQYDQAVQQYLLKNYVAYASSEKEDLILTQEGKEAVEAYFKTHYKPTALEHLKKGKLLMNFQKKSLFLIQVFSELRYHNRTYIPIERDYFLQLWVKQWLQKQNIERQELALAFGEEWGQLLDQLAMDSAQQIVLTMTGHTQVGQTRNQLAYQSKKESMEIELQILDSYYVFLLNIDKRPATFPLLYSIIQEEQSLYPYGLGKSVQLTKNYLEKGYALDEIASRRNLKNSTVSEHIIELAIICEQEQFLNNIPTSIYEKLNKILEKEKDLSFAQVKESFSELPFLWYRLVQIERLKKHV</sequence>
<dbReference type="Pfam" id="PF14493">
    <property type="entry name" value="HTH_40"/>
    <property type="match status" value="1"/>
</dbReference>
<dbReference type="InterPro" id="IPR029491">
    <property type="entry name" value="Helicase_HTH"/>
</dbReference>
<gene>
    <name evidence="2" type="ORF">SAMN04489868_11823</name>
</gene>
<dbReference type="AlphaFoldDB" id="A0A1I3CGY9"/>
<keyword evidence="3" id="KW-1185">Reference proteome</keyword>
<dbReference type="EMBL" id="FOQE01000018">
    <property type="protein sequence ID" value="SFH73830.1"/>
    <property type="molecule type" value="Genomic_DNA"/>
</dbReference>
<protein>
    <submittedName>
        <fullName evidence="2">Ribulose-phosphate 3-epimerase</fullName>
    </submittedName>
</protein>
<reference evidence="2 3" key="1">
    <citation type="submission" date="2016-10" db="EMBL/GenBank/DDBJ databases">
        <authorList>
            <person name="de Groot N.N."/>
        </authorList>
    </citation>
    <scope>NUCLEOTIDE SEQUENCE [LARGE SCALE GENOMIC DNA]</scope>
    <source>
        <strain evidence="2 3">DSM 27630</strain>
    </source>
</reference>
<name>A0A1I3CGY9_9LACT</name>
<evidence type="ECO:0000259" key="1">
    <source>
        <dbReference type="Pfam" id="PF14493"/>
    </source>
</evidence>
<organism evidence="2 3">
    <name type="scientific">Pisciglobus halotolerans</name>
    <dbReference type="NCBI Taxonomy" id="745365"/>
    <lineage>
        <taxon>Bacteria</taxon>
        <taxon>Bacillati</taxon>
        <taxon>Bacillota</taxon>
        <taxon>Bacilli</taxon>
        <taxon>Lactobacillales</taxon>
        <taxon>Carnobacteriaceae</taxon>
    </lineage>
</organism>
<proteinExistence type="predicted"/>
<dbReference type="OrthoDB" id="2168040at2"/>